<dbReference type="PRINTS" id="PR00081">
    <property type="entry name" value="GDHRDH"/>
</dbReference>
<dbReference type="SUPFAM" id="SSF51735">
    <property type="entry name" value="NAD(P)-binding Rossmann-fold domains"/>
    <property type="match status" value="1"/>
</dbReference>
<accession>A0A838WLI1</accession>
<dbReference type="PRINTS" id="PR00080">
    <property type="entry name" value="SDRFAMILY"/>
</dbReference>
<comment type="similarity">
    <text evidence="1 3">Belongs to the short-chain dehydrogenases/reductases (SDR) family.</text>
</comment>
<evidence type="ECO:0000259" key="4">
    <source>
        <dbReference type="SMART" id="SM00822"/>
    </source>
</evidence>
<dbReference type="FunFam" id="3.40.50.720:FF:000047">
    <property type="entry name" value="NADP-dependent L-serine/L-allo-threonine dehydrogenase"/>
    <property type="match status" value="1"/>
</dbReference>
<dbReference type="InterPro" id="IPR036291">
    <property type="entry name" value="NAD(P)-bd_dom_sf"/>
</dbReference>
<dbReference type="PROSITE" id="PS00061">
    <property type="entry name" value="ADH_SHORT"/>
    <property type="match status" value="1"/>
</dbReference>
<dbReference type="PIRSF" id="PIRSF000126">
    <property type="entry name" value="11-beta-HSD1"/>
    <property type="match status" value="1"/>
</dbReference>
<protein>
    <submittedName>
        <fullName evidence="5">SDR family oxidoreductase</fullName>
    </submittedName>
</protein>
<dbReference type="Gene3D" id="3.40.50.720">
    <property type="entry name" value="NAD(P)-binding Rossmann-like Domain"/>
    <property type="match status" value="1"/>
</dbReference>
<dbReference type="Pfam" id="PF00106">
    <property type="entry name" value="adh_short"/>
    <property type="match status" value="1"/>
</dbReference>
<dbReference type="GO" id="GO:0016616">
    <property type="term" value="F:oxidoreductase activity, acting on the CH-OH group of donors, NAD or NADP as acceptor"/>
    <property type="evidence" value="ECO:0007669"/>
    <property type="project" value="UniProtKB-ARBA"/>
</dbReference>
<evidence type="ECO:0000256" key="3">
    <source>
        <dbReference type="RuleBase" id="RU000363"/>
    </source>
</evidence>
<name>A0A838WLI1_9CYAN</name>
<organism evidence="5 6">
    <name type="scientific">Cylindrospermopsis raciborskii CS-506_A</name>
    <dbReference type="NCBI Taxonomy" id="2585140"/>
    <lineage>
        <taxon>Bacteria</taxon>
        <taxon>Bacillati</taxon>
        <taxon>Cyanobacteriota</taxon>
        <taxon>Cyanophyceae</taxon>
        <taxon>Nostocales</taxon>
        <taxon>Aphanizomenonaceae</taxon>
        <taxon>Cylindrospermopsis</taxon>
    </lineage>
</organism>
<evidence type="ECO:0000256" key="1">
    <source>
        <dbReference type="ARBA" id="ARBA00006484"/>
    </source>
</evidence>
<evidence type="ECO:0000313" key="5">
    <source>
        <dbReference type="EMBL" id="MBA4466784.1"/>
    </source>
</evidence>
<dbReference type="AlphaFoldDB" id="A0A838WLI1"/>
<dbReference type="SMART" id="SM00822">
    <property type="entry name" value="PKS_KR"/>
    <property type="match status" value="1"/>
</dbReference>
<gene>
    <name evidence="5" type="ORF">FHK98_15580</name>
</gene>
<evidence type="ECO:0000313" key="6">
    <source>
        <dbReference type="Proteomes" id="UP000538075"/>
    </source>
</evidence>
<feature type="domain" description="Ketoreductase" evidence="4">
    <location>
        <begin position="7"/>
        <end position="186"/>
    </location>
</feature>
<evidence type="ECO:0000256" key="2">
    <source>
        <dbReference type="ARBA" id="ARBA00023002"/>
    </source>
</evidence>
<dbReference type="PANTHER" id="PTHR44196:SF1">
    <property type="entry name" value="DEHYDROGENASE_REDUCTASE SDR FAMILY MEMBER 7B"/>
    <property type="match status" value="1"/>
</dbReference>
<dbReference type="EMBL" id="VDFG01001030">
    <property type="protein sequence ID" value="MBA4466784.1"/>
    <property type="molecule type" value="Genomic_DNA"/>
</dbReference>
<sequence length="241" mass="25609">MSFEKKKRALITGASAGIGKETAIAFAKEGIDVALVSRSQEKLQGVVAAAKAAGVEAKAFAVDLSCVSQVKAKIQAIADEFGDIDILVNNAGMGYTGNLSDTSLEDWRRVIDLNLTSVFQCTMGILPRMRQRGKGTIINIASIAAKQAFAGWGVYCVSKAGLLALSQTLAQEERVHGIRVSAICPGAVNTEIWDTETVNANFDRSKMLTAQTVAQTILHSALLHQEAVIEELTLMSNAGVL</sequence>
<dbReference type="InterPro" id="IPR057326">
    <property type="entry name" value="KR_dom"/>
</dbReference>
<comment type="caution">
    <text evidence="5">The sequence shown here is derived from an EMBL/GenBank/DDBJ whole genome shotgun (WGS) entry which is preliminary data.</text>
</comment>
<dbReference type="InterPro" id="IPR020904">
    <property type="entry name" value="Sc_DH/Rdtase_CS"/>
</dbReference>
<dbReference type="InterPro" id="IPR002347">
    <property type="entry name" value="SDR_fam"/>
</dbReference>
<dbReference type="NCBIfam" id="NF005672">
    <property type="entry name" value="PRK07454.1"/>
    <property type="match status" value="1"/>
</dbReference>
<reference evidence="5 6" key="1">
    <citation type="journal article" date="2020" name="J. Appl. Phycol.">
        <title>Morphological changes and genome evolution in Raphidiopsis raciborskii CS-506 after 23 years in culture.</title>
        <authorList>
            <person name="Willis A."/>
            <person name="Bent S.J."/>
            <person name="Jameson I.D."/>
        </authorList>
    </citation>
    <scope>NUCLEOTIDE SEQUENCE [LARGE SCALE GENOMIC DNA]</scope>
    <source>
        <strain evidence="5 6">CS-506_A</strain>
    </source>
</reference>
<dbReference type="GO" id="GO:0016020">
    <property type="term" value="C:membrane"/>
    <property type="evidence" value="ECO:0007669"/>
    <property type="project" value="TreeGrafter"/>
</dbReference>
<dbReference type="Proteomes" id="UP000538075">
    <property type="component" value="Unassembled WGS sequence"/>
</dbReference>
<proteinExistence type="inferred from homology"/>
<dbReference type="PANTHER" id="PTHR44196">
    <property type="entry name" value="DEHYDROGENASE/REDUCTASE SDR FAMILY MEMBER 7B"/>
    <property type="match status" value="1"/>
</dbReference>
<keyword evidence="2" id="KW-0560">Oxidoreductase</keyword>
<dbReference type="CDD" id="cd05233">
    <property type="entry name" value="SDR_c"/>
    <property type="match status" value="1"/>
</dbReference>